<accession>A0A9N9RSB2</accession>
<dbReference type="OrthoDB" id="10485074at2759"/>
<evidence type="ECO:0000313" key="3">
    <source>
        <dbReference type="Proteomes" id="UP001153620"/>
    </source>
</evidence>
<dbReference type="AlphaFoldDB" id="A0A9N9RSB2"/>
<gene>
    <name evidence="2" type="ORF">CHIRRI_LOCUS4478</name>
</gene>
<reference evidence="2" key="2">
    <citation type="submission" date="2022-10" db="EMBL/GenBank/DDBJ databases">
        <authorList>
            <consortium name="ENA_rothamsted_submissions"/>
            <consortium name="culmorum"/>
            <person name="King R."/>
        </authorList>
    </citation>
    <scope>NUCLEOTIDE SEQUENCE</scope>
</reference>
<dbReference type="EMBL" id="OU895877">
    <property type="protein sequence ID" value="CAG9801552.1"/>
    <property type="molecule type" value="Genomic_DNA"/>
</dbReference>
<name>A0A9N9RSB2_9DIPT</name>
<keyword evidence="1" id="KW-0175">Coiled coil</keyword>
<evidence type="ECO:0000313" key="2">
    <source>
        <dbReference type="EMBL" id="CAG9801552.1"/>
    </source>
</evidence>
<proteinExistence type="predicted"/>
<protein>
    <submittedName>
        <fullName evidence="2">Uncharacterized protein</fullName>
    </submittedName>
</protein>
<dbReference type="Proteomes" id="UP001153620">
    <property type="component" value="Chromosome 1"/>
</dbReference>
<evidence type="ECO:0000256" key="1">
    <source>
        <dbReference type="SAM" id="Coils"/>
    </source>
</evidence>
<feature type="coiled-coil region" evidence="1">
    <location>
        <begin position="114"/>
        <end position="148"/>
    </location>
</feature>
<feature type="coiled-coil region" evidence="1">
    <location>
        <begin position="206"/>
        <end position="268"/>
    </location>
</feature>
<sequence>MDKIPLQTLQIYKPKVEKPKPEVVIEGLAIELEKVRKNYGTSVQSKRMARFYDVEEEELSIKEKEQEDERMKSFCIETRTLLDLEIKHYRKAYEEVLREYEMKDEYDKKDQEALKKSDERIEKKISRMNRLENIKGTLDNEIKTLIKRHEKSDKNFDMKLKTAIEKYREVIRYLEHELDFQRRSHEETIELFRNLEKSLRDNVYRCENSEARATVLQEELNKAKAELHEYKNKQFEESRSIARSTSRIKCIEKELMKAEERADSAERSLCRMSIRQRTPMHH</sequence>
<keyword evidence="3" id="KW-1185">Reference proteome</keyword>
<organism evidence="2 3">
    <name type="scientific">Chironomus riparius</name>
    <dbReference type="NCBI Taxonomy" id="315576"/>
    <lineage>
        <taxon>Eukaryota</taxon>
        <taxon>Metazoa</taxon>
        <taxon>Ecdysozoa</taxon>
        <taxon>Arthropoda</taxon>
        <taxon>Hexapoda</taxon>
        <taxon>Insecta</taxon>
        <taxon>Pterygota</taxon>
        <taxon>Neoptera</taxon>
        <taxon>Endopterygota</taxon>
        <taxon>Diptera</taxon>
        <taxon>Nematocera</taxon>
        <taxon>Chironomoidea</taxon>
        <taxon>Chironomidae</taxon>
        <taxon>Chironominae</taxon>
        <taxon>Chironomus</taxon>
    </lineage>
</organism>
<reference evidence="2" key="1">
    <citation type="submission" date="2022-01" db="EMBL/GenBank/DDBJ databases">
        <authorList>
            <person name="King R."/>
        </authorList>
    </citation>
    <scope>NUCLEOTIDE SEQUENCE</scope>
</reference>